<evidence type="ECO:0000313" key="3">
    <source>
        <dbReference type="Proteomes" id="UP000544872"/>
    </source>
</evidence>
<proteinExistence type="predicted"/>
<organism evidence="2 3">
    <name type="scientific">Novispirillum itersonii</name>
    <name type="common">Aquaspirillum itersonii</name>
    <dbReference type="NCBI Taxonomy" id="189"/>
    <lineage>
        <taxon>Bacteria</taxon>
        <taxon>Pseudomonadati</taxon>
        <taxon>Pseudomonadota</taxon>
        <taxon>Alphaproteobacteria</taxon>
        <taxon>Rhodospirillales</taxon>
        <taxon>Novispirillaceae</taxon>
        <taxon>Novispirillum</taxon>
    </lineage>
</organism>
<name>A0A7X0DPE0_NOVIT</name>
<dbReference type="AlphaFoldDB" id="A0A7X0DPE0"/>
<protein>
    <submittedName>
        <fullName evidence="2">Uncharacterized protein</fullName>
    </submittedName>
</protein>
<reference evidence="2 3" key="1">
    <citation type="submission" date="2020-08" db="EMBL/GenBank/DDBJ databases">
        <title>Genomic Encyclopedia of Type Strains, Phase IV (KMG-IV): sequencing the most valuable type-strain genomes for metagenomic binning, comparative biology and taxonomic classification.</title>
        <authorList>
            <person name="Goeker M."/>
        </authorList>
    </citation>
    <scope>NUCLEOTIDE SEQUENCE [LARGE SCALE GENOMIC DNA]</scope>
    <source>
        <strain evidence="2 3">DSM 11590</strain>
    </source>
</reference>
<sequence>MRIHKADGEEEHWVPLSLDEVLERKPDAEIHLITLRQFRVAVGDMWPRISNKAILLADATLRQVAGSGCIMKQSQEENFLLSFPKLQPVEGRRRATAAAIALGQKLVGAKFKITGTDDTDPAICMASVRAGDLAGADGRLNFDLVEAAAALSRPVGDPIPQSGETGGTVSAGSGLTDAVRLHGQEETGPEWEKIQRQRQAAGGDDTPENTDPARKPEEMPEWERLRWERMKAGQTKADGSSPATGKAEDMPEWEKIQRARKPQEMSLELVLMQKERLNKAKSEPEWVPIQKK</sequence>
<evidence type="ECO:0000256" key="1">
    <source>
        <dbReference type="SAM" id="MobiDB-lite"/>
    </source>
</evidence>
<keyword evidence="3" id="KW-1185">Reference proteome</keyword>
<feature type="compositionally biased region" description="Basic and acidic residues" evidence="1">
    <location>
        <begin position="179"/>
        <end position="195"/>
    </location>
</feature>
<comment type="caution">
    <text evidence="2">The sequence shown here is derived from an EMBL/GenBank/DDBJ whole genome shotgun (WGS) entry which is preliminary data.</text>
</comment>
<dbReference type="RefSeq" id="WP_184265885.1">
    <property type="nucleotide sequence ID" value="NZ_JACIIX010000019.1"/>
</dbReference>
<dbReference type="EMBL" id="JACIIX010000019">
    <property type="protein sequence ID" value="MBB6212254.1"/>
    <property type="molecule type" value="Genomic_DNA"/>
</dbReference>
<evidence type="ECO:0000313" key="2">
    <source>
        <dbReference type="EMBL" id="MBB6212254.1"/>
    </source>
</evidence>
<dbReference type="Proteomes" id="UP000544872">
    <property type="component" value="Unassembled WGS sequence"/>
</dbReference>
<feature type="region of interest" description="Disordered" evidence="1">
    <location>
        <begin position="154"/>
        <end position="261"/>
    </location>
</feature>
<feature type="compositionally biased region" description="Basic and acidic residues" evidence="1">
    <location>
        <begin position="211"/>
        <end position="231"/>
    </location>
</feature>
<gene>
    <name evidence="2" type="ORF">FHS48_003704</name>
</gene>
<accession>A0A7X0DPE0</accession>
<feature type="compositionally biased region" description="Basic and acidic residues" evidence="1">
    <location>
        <begin position="246"/>
        <end position="261"/>
    </location>
</feature>